<protein>
    <submittedName>
        <fullName evidence="2">Uncharacterized protein</fullName>
    </submittedName>
</protein>
<accession>A0A178V2D3</accession>
<comment type="caution">
    <text evidence="2">The sequence shown here is derived from an EMBL/GenBank/DDBJ whole genome shotgun (WGS) entry which is preliminary data.</text>
</comment>
<proteinExistence type="predicted"/>
<organism evidence="2 3">
    <name type="scientific">Arabidopsis thaliana</name>
    <name type="common">Mouse-ear cress</name>
    <dbReference type="NCBI Taxonomy" id="3702"/>
    <lineage>
        <taxon>Eukaryota</taxon>
        <taxon>Viridiplantae</taxon>
        <taxon>Streptophyta</taxon>
        <taxon>Embryophyta</taxon>
        <taxon>Tracheophyta</taxon>
        <taxon>Spermatophyta</taxon>
        <taxon>Magnoliopsida</taxon>
        <taxon>eudicotyledons</taxon>
        <taxon>Gunneridae</taxon>
        <taxon>Pentapetalae</taxon>
        <taxon>rosids</taxon>
        <taxon>malvids</taxon>
        <taxon>Brassicales</taxon>
        <taxon>Brassicaceae</taxon>
        <taxon>Camelineae</taxon>
        <taxon>Arabidopsis</taxon>
    </lineage>
</organism>
<evidence type="ECO:0000256" key="1">
    <source>
        <dbReference type="SAM" id="MobiDB-lite"/>
    </source>
</evidence>
<evidence type="ECO:0000313" key="2">
    <source>
        <dbReference type="EMBL" id="OAP00520.1"/>
    </source>
</evidence>
<dbReference type="Proteomes" id="UP000078284">
    <property type="component" value="Chromosome 4"/>
</dbReference>
<dbReference type="AlphaFoldDB" id="A0A178V2D3"/>
<reference evidence="3" key="1">
    <citation type="journal article" date="2016" name="Proc. Natl. Acad. Sci. U.S.A.">
        <title>Chromosome-level assembly of Arabidopsis thaliana Ler reveals the extent of translocation and inversion polymorphisms.</title>
        <authorList>
            <person name="Zapata L."/>
            <person name="Ding J."/>
            <person name="Willing E.M."/>
            <person name="Hartwig B."/>
            <person name="Bezdan D."/>
            <person name="Jiao W.B."/>
            <person name="Patel V."/>
            <person name="Velikkakam James G."/>
            <person name="Koornneef M."/>
            <person name="Ossowski S."/>
            <person name="Schneeberger K."/>
        </authorList>
    </citation>
    <scope>NUCLEOTIDE SEQUENCE [LARGE SCALE GENOMIC DNA]</scope>
    <source>
        <strain evidence="3">cv. Landsberg erecta</strain>
    </source>
</reference>
<dbReference type="EMBL" id="LUHQ01000004">
    <property type="protein sequence ID" value="OAP00520.1"/>
    <property type="molecule type" value="Genomic_DNA"/>
</dbReference>
<name>A0A178V2D3_ARATH</name>
<evidence type="ECO:0000313" key="3">
    <source>
        <dbReference type="Proteomes" id="UP000078284"/>
    </source>
</evidence>
<feature type="region of interest" description="Disordered" evidence="1">
    <location>
        <begin position="27"/>
        <end position="52"/>
    </location>
</feature>
<gene>
    <name evidence="2" type="ordered locus">AXX17_At4g00810</name>
</gene>
<sequence length="52" mass="5843">MSFQIFPKGPKLALLFPIPGLERPLKQLQSQRRLETEASGELLPPQKISLSL</sequence>